<dbReference type="InterPro" id="IPR038752">
    <property type="entry name" value="IQCH"/>
</dbReference>
<evidence type="ECO:0000313" key="2">
    <source>
        <dbReference type="EMBL" id="KAL2744606.1"/>
    </source>
</evidence>
<keyword evidence="3" id="KW-1185">Reference proteome</keyword>
<dbReference type="Pfam" id="PF24923">
    <property type="entry name" value="ATP-grasp_IQCH"/>
    <property type="match status" value="1"/>
</dbReference>
<dbReference type="Proteomes" id="UP001607303">
    <property type="component" value="Unassembled WGS sequence"/>
</dbReference>
<evidence type="ECO:0000313" key="3">
    <source>
        <dbReference type="Proteomes" id="UP001607303"/>
    </source>
</evidence>
<gene>
    <name evidence="2" type="ORF">V1477_007148</name>
</gene>
<dbReference type="PANTHER" id="PTHR14465">
    <property type="entry name" value="IQ DOMAIN-CONTAINING PROTEIN H"/>
    <property type="match status" value="1"/>
</dbReference>
<feature type="domain" description="IQCH-like ATP-grasp" evidence="1">
    <location>
        <begin position="1033"/>
        <end position="1267"/>
    </location>
</feature>
<sequence length="1408" mass="159948">MVRINEDDFSLACIKEEVVNVKRNCDCCGRLTFPSCDTVCIDKTKKNDTKCCNRKYSEESTCQSSLTSYDRPKGKQCVRSIAKNCKKPTIECTRIKKCIRDHVVKADYLRGKRSIQSIAKNCKKPMIESTRINKCLRDNMAEADCSKGKQFVRSFAENCKKPMIECIRNKKCIRDHVAEADVCQDGERIKACKNAQYNKCNASLSSLNSTNGDRNNVCKNFSLEKIKMDYEDTCPKKNSCIKFGCLELDDPDVCERIPSIIKHIEQCKQNFLEIIKASLINIGKSNDPEKIIASTLRAARANELENSLKEQKWKNSNVCESPSSRNEFESTKNLCRNDFLSAAWTEFKKYYRSHKPKVCGPCGVNNAVPCIKTNDRYKPEVCGPCGVDNAVPCIKTNDRYKPEVCGPCGIDNAVPCIKTNDRYKPEVCGPCGVDNAVPCIKTNDSYKPEVCGPCSINNVVPCIKTSDRYKPEVCGPCGINNAVPCIKTNDRYKPEVCGPCGVNNAVPCIKTNDRYKSEVCGPCGVNNAVPCIEENMFKPEVCGPCGIDNAVPCIELKSQGYNNEEISEFVKLIDLKLREELTKNLRKKLCCDDTVELKNSYYCVATLCPCMTKNYSLKGPLVLGPFNFGAQDEQIDVCQNKSKKSESICSSLDTLESFHYSQCIIDSNNSVNISASSICSQLVECNGAEPTVYCDFSPKCKHREPIVLDHNCSYVSCPDRRAEEHLEKSYTKKSEEVAKWGKCRNMFNSSSMKENKKLKICKEMGLSIEQLEKESREIICRRENDDEEEYLLTHVCGLDEPCASKLHICKHEEDVCKNICSRSSHICRVGLDDVCISGDNFDNLERFENIGSCGFAKLCRKLFKWVHCISKNWNEIRSHPYIVVHLPSLSYSDKLRCRARKTFDFLQNIQVGRIGWLDDSNVQILYVFPTPQSEELLTILKNLIVSVRPDIDISKRLWMLEPEPKCLLKNCVSGSANLFFSSDVYRRVRYLTAGRHAFILPGVIDQKNIFIACELQIPIMGLPLQFQKRLLKKSYIMQLLDINKVQHPPFIHIHSFGQLCRGMAVMVIEYPMYKTWFVKIDNGFNGYQTAIICFKKGILGSAIKNIERTCTINEDYLCKLLAETLPLQLQVQKTIYKNKKEFFHDLEMFGGIIQACPNNDYDVLSVGVFIEHDLAKPIVITAAEVIHFGRNIRNDMAYFLPQNKIVPTELDQLVETVGIILRNEHVVGYFGIDVVIFHDEFDDKHSWVVDIDPYYTDLIAFSDWVKFCIGPRKDENKSYFPKNVTSESKVENITELLTETNRYAICCGKLFGTGLSKYCGSTLINLCKQNQIYYDNKEKIGCMIYPTDSHNRAISIVSINSTRLMTMKKFIEALRVINQLSLRINVTETFADTIDFCRNLKSMQQNQD</sequence>
<protein>
    <submittedName>
        <fullName evidence="2">IQ domain-containing protein H-like</fullName>
    </submittedName>
</protein>
<evidence type="ECO:0000259" key="1">
    <source>
        <dbReference type="Pfam" id="PF24923"/>
    </source>
</evidence>
<organism evidence="2 3">
    <name type="scientific">Vespula maculifrons</name>
    <name type="common">Eastern yellow jacket</name>
    <name type="synonym">Wasp</name>
    <dbReference type="NCBI Taxonomy" id="7453"/>
    <lineage>
        <taxon>Eukaryota</taxon>
        <taxon>Metazoa</taxon>
        <taxon>Ecdysozoa</taxon>
        <taxon>Arthropoda</taxon>
        <taxon>Hexapoda</taxon>
        <taxon>Insecta</taxon>
        <taxon>Pterygota</taxon>
        <taxon>Neoptera</taxon>
        <taxon>Endopterygota</taxon>
        <taxon>Hymenoptera</taxon>
        <taxon>Apocrita</taxon>
        <taxon>Aculeata</taxon>
        <taxon>Vespoidea</taxon>
        <taxon>Vespidae</taxon>
        <taxon>Vespinae</taxon>
        <taxon>Vespula</taxon>
    </lineage>
</organism>
<comment type="caution">
    <text evidence="2">The sequence shown here is derived from an EMBL/GenBank/DDBJ whole genome shotgun (WGS) entry which is preliminary data.</text>
</comment>
<dbReference type="PANTHER" id="PTHR14465:SF0">
    <property type="entry name" value="IQ DOMAIN-CONTAINING PROTEIN H"/>
    <property type="match status" value="1"/>
</dbReference>
<dbReference type="InterPro" id="IPR056855">
    <property type="entry name" value="ATP-grasp_IQCH"/>
</dbReference>
<dbReference type="EMBL" id="JAYRBN010000050">
    <property type="protein sequence ID" value="KAL2744606.1"/>
    <property type="molecule type" value="Genomic_DNA"/>
</dbReference>
<accession>A0ABD2CHQ8</accession>
<proteinExistence type="predicted"/>
<reference evidence="2 3" key="1">
    <citation type="journal article" date="2024" name="Ann. Entomol. Soc. Am.">
        <title>Genomic analyses of the southern and eastern yellowjacket wasps (Hymenoptera: Vespidae) reveal evolutionary signatures of social life.</title>
        <authorList>
            <person name="Catto M.A."/>
            <person name="Caine P.B."/>
            <person name="Orr S.E."/>
            <person name="Hunt B.G."/>
            <person name="Goodisman M.A.D."/>
        </authorList>
    </citation>
    <scope>NUCLEOTIDE SEQUENCE [LARGE SCALE GENOMIC DNA]</scope>
    <source>
        <strain evidence="2">232</strain>
        <tissue evidence="2">Head and thorax</tissue>
    </source>
</reference>
<name>A0ABD2CHQ8_VESMC</name>